<reference evidence="1 2" key="1">
    <citation type="submission" date="2016-10" db="EMBL/GenBank/DDBJ databases">
        <authorList>
            <person name="Varghese N."/>
            <person name="Submissions S."/>
        </authorList>
    </citation>
    <scope>NUCLEOTIDE SEQUENCE [LARGE SCALE GENOMIC DNA]</scope>
    <source>
        <strain evidence="1 2">PDC82</strain>
    </source>
</reference>
<organism evidence="1 2">
    <name type="scientific">Agrobacterium fabrum</name>
    <dbReference type="NCBI Taxonomy" id="1176649"/>
    <lineage>
        <taxon>Bacteria</taxon>
        <taxon>Pseudomonadati</taxon>
        <taxon>Pseudomonadota</taxon>
        <taxon>Alphaproteobacteria</taxon>
        <taxon>Hyphomicrobiales</taxon>
        <taxon>Rhizobiaceae</taxon>
        <taxon>Rhizobium/Agrobacterium group</taxon>
        <taxon>Agrobacterium</taxon>
        <taxon>Agrobacterium tumefaciens complex</taxon>
    </lineage>
</organism>
<dbReference type="AlphaFoldDB" id="A0A7Z7BPJ0"/>
<dbReference type="Proteomes" id="UP000198917">
    <property type="component" value="Unassembled WGS sequence"/>
</dbReference>
<gene>
    <name evidence="1" type="ORF">SAMN05428983_3428</name>
</gene>
<dbReference type="EMBL" id="FNEW01000003">
    <property type="protein sequence ID" value="SDJ97348.1"/>
    <property type="molecule type" value="Genomic_DNA"/>
</dbReference>
<sequence length="478" mass="56168">MKFRFIKQLSKRFRMSRDANFIRHAFDTSYYLNTNRDLRNENIDPVLHYIKHGWKEGRDPTPDFSTNGYLMQNPDVFQSGINPFVHYLKYGRREGRLLRAYSGVPGLPIPGDPFVARAAHFVQDQNFPLEAERAENILVILVPEHNEMSGGIYSFFSIAKSAYNLRHKHEYFILVMTRPNPMDLTYNRQRNFRNSEDVFRFDQIVRCKAAKTIYLQIPEYASVDFVKNLGHEQLTYLKSREKFFVNILNQKTDIMPEKEEFEDLRAISTEITQSVAHHAYFGQQFAERYNLPTLLLPAYTDLSNYEPIEYEEKEKLIIYSPDGAPYKTAVLEKLQQELPDYTLREIRGITFDRFMDLATRCRFSITFGEGFDGYLAQPIHQGGVGFAVYNEEFFPTKELLQFDNIFASSDEMINGISARIRALDSDSQFYRKTNKRMIELYDQLYSRADYIRRIEMLINRDFELRPLSAFTEAASIRL</sequence>
<evidence type="ECO:0008006" key="3">
    <source>
        <dbReference type="Google" id="ProtNLM"/>
    </source>
</evidence>
<comment type="caution">
    <text evidence="1">The sequence shown here is derived from an EMBL/GenBank/DDBJ whole genome shotgun (WGS) entry which is preliminary data.</text>
</comment>
<proteinExistence type="predicted"/>
<evidence type="ECO:0000313" key="2">
    <source>
        <dbReference type="Proteomes" id="UP000198917"/>
    </source>
</evidence>
<accession>A0A7Z7BPJ0</accession>
<name>A0A7Z7BPJ0_9HYPH</name>
<protein>
    <recommendedName>
        <fullName evidence="3">Glycosyltransferase family 1 protein</fullName>
    </recommendedName>
</protein>
<evidence type="ECO:0000313" key="1">
    <source>
        <dbReference type="EMBL" id="SDJ97348.1"/>
    </source>
</evidence>